<sequence>MIRLGLIRNPRSQRNRSSHGDVAGRAAEMLGLFYAEPATPAELTEVLADFARNEVGIIVVDGGDGTVREVLTALPEAYGDQQPMLSILASGKTNLIAADVGTTGHGTRAFCRLVEEARRGYLGSHIQRRPILEATWADGSRPPVRGMFMGTAAFTRGTALAQEKVHARGLYQGPAVALTIAGALARALRGKDGWLDGEPMNVVVDGSNGPDANRFLFLATTLHRLVLGIWPFWGEGREPIRYLDISAHPESLHRAVLPLMRGRPQPFMLADGYRSGVAEKLTLGIRSPFVIDGEMFDPGPGGTVHLSAGRSMDFVIP</sequence>
<keyword evidence="2" id="KW-0808">Transferase</keyword>
<dbReference type="Pfam" id="PF00781">
    <property type="entry name" value="DAGK_cat"/>
    <property type="match status" value="1"/>
</dbReference>
<feature type="domain" description="DAGKc" evidence="1">
    <location>
        <begin position="6"/>
        <end position="116"/>
    </location>
</feature>
<dbReference type="SUPFAM" id="SSF111331">
    <property type="entry name" value="NAD kinase/diacylglycerol kinase-like"/>
    <property type="match status" value="1"/>
</dbReference>
<keyword evidence="3" id="KW-1185">Reference proteome</keyword>
<evidence type="ECO:0000313" key="2">
    <source>
        <dbReference type="EMBL" id="MFC7331683.1"/>
    </source>
</evidence>
<dbReference type="GO" id="GO:0016301">
    <property type="term" value="F:kinase activity"/>
    <property type="evidence" value="ECO:0007669"/>
    <property type="project" value="UniProtKB-KW"/>
</dbReference>
<keyword evidence="2" id="KW-0418">Kinase</keyword>
<organism evidence="2 3">
    <name type="scientific">Rhodocista pekingensis</name>
    <dbReference type="NCBI Taxonomy" id="201185"/>
    <lineage>
        <taxon>Bacteria</taxon>
        <taxon>Pseudomonadati</taxon>
        <taxon>Pseudomonadota</taxon>
        <taxon>Alphaproteobacteria</taxon>
        <taxon>Rhodospirillales</taxon>
        <taxon>Azospirillaceae</taxon>
        <taxon>Rhodocista</taxon>
    </lineage>
</organism>
<evidence type="ECO:0000259" key="1">
    <source>
        <dbReference type="Pfam" id="PF00781"/>
    </source>
</evidence>
<protein>
    <submittedName>
        <fullName evidence="2">Diacylglycerol kinase family protein</fullName>
    </submittedName>
</protein>
<proteinExistence type="predicted"/>
<dbReference type="InterPro" id="IPR016064">
    <property type="entry name" value="NAD/diacylglycerol_kinase_sf"/>
</dbReference>
<dbReference type="RefSeq" id="WP_377355608.1">
    <property type="nucleotide sequence ID" value="NZ_JBHTCM010000004.1"/>
</dbReference>
<comment type="caution">
    <text evidence="2">The sequence shown here is derived from an EMBL/GenBank/DDBJ whole genome shotgun (WGS) entry which is preliminary data.</text>
</comment>
<evidence type="ECO:0000313" key="3">
    <source>
        <dbReference type="Proteomes" id="UP001596456"/>
    </source>
</evidence>
<dbReference type="InterPro" id="IPR001206">
    <property type="entry name" value="Diacylglycerol_kinase_cat_dom"/>
</dbReference>
<reference evidence="3" key="1">
    <citation type="journal article" date="2019" name="Int. J. Syst. Evol. Microbiol.">
        <title>The Global Catalogue of Microorganisms (GCM) 10K type strain sequencing project: providing services to taxonomists for standard genome sequencing and annotation.</title>
        <authorList>
            <consortium name="The Broad Institute Genomics Platform"/>
            <consortium name="The Broad Institute Genome Sequencing Center for Infectious Disease"/>
            <person name="Wu L."/>
            <person name="Ma J."/>
        </authorList>
    </citation>
    <scope>NUCLEOTIDE SEQUENCE [LARGE SCALE GENOMIC DNA]</scope>
    <source>
        <strain evidence="3">CGMCC 1.16275</strain>
    </source>
</reference>
<gene>
    <name evidence="2" type="ORF">ACFQPS_00780</name>
</gene>
<dbReference type="Gene3D" id="3.40.50.10330">
    <property type="entry name" value="Probable inorganic polyphosphate/atp-NAD kinase, domain 1"/>
    <property type="match status" value="1"/>
</dbReference>
<dbReference type="EMBL" id="JBHTCM010000004">
    <property type="protein sequence ID" value="MFC7331683.1"/>
    <property type="molecule type" value="Genomic_DNA"/>
</dbReference>
<accession>A0ABW2KP40</accession>
<dbReference type="InterPro" id="IPR017438">
    <property type="entry name" value="ATP-NAD_kinase_N"/>
</dbReference>
<dbReference type="Proteomes" id="UP001596456">
    <property type="component" value="Unassembled WGS sequence"/>
</dbReference>
<name>A0ABW2KP40_9PROT</name>